<accession>A0A6G0WJ54</accession>
<name>A0A6G0WJ54_9STRA</name>
<keyword evidence="1" id="KW-0472">Membrane</keyword>
<gene>
    <name evidence="2" type="ORF">Ae201684_014684</name>
</gene>
<comment type="caution">
    <text evidence="2">The sequence shown here is derived from an EMBL/GenBank/DDBJ whole genome shotgun (WGS) entry which is preliminary data.</text>
</comment>
<keyword evidence="1" id="KW-0812">Transmembrane</keyword>
<dbReference type="AlphaFoldDB" id="A0A6G0WJ54"/>
<dbReference type="Proteomes" id="UP000481153">
    <property type="component" value="Unassembled WGS sequence"/>
</dbReference>
<evidence type="ECO:0000313" key="3">
    <source>
        <dbReference type="Proteomes" id="UP000481153"/>
    </source>
</evidence>
<keyword evidence="3" id="KW-1185">Reference proteome</keyword>
<organism evidence="2 3">
    <name type="scientific">Aphanomyces euteiches</name>
    <dbReference type="NCBI Taxonomy" id="100861"/>
    <lineage>
        <taxon>Eukaryota</taxon>
        <taxon>Sar</taxon>
        <taxon>Stramenopiles</taxon>
        <taxon>Oomycota</taxon>
        <taxon>Saprolegniomycetes</taxon>
        <taxon>Saprolegniales</taxon>
        <taxon>Verrucalvaceae</taxon>
        <taxon>Aphanomyces</taxon>
    </lineage>
</organism>
<evidence type="ECO:0000313" key="2">
    <source>
        <dbReference type="EMBL" id="KAF0727267.1"/>
    </source>
</evidence>
<feature type="transmembrane region" description="Helical" evidence="1">
    <location>
        <begin position="89"/>
        <end position="115"/>
    </location>
</feature>
<dbReference type="EMBL" id="VJMJ01000199">
    <property type="protein sequence ID" value="KAF0727267.1"/>
    <property type="molecule type" value="Genomic_DNA"/>
</dbReference>
<protein>
    <submittedName>
        <fullName evidence="2">Uncharacterized protein</fullName>
    </submittedName>
</protein>
<proteinExistence type="predicted"/>
<evidence type="ECO:0000256" key="1">
    <source>
        <dbReference type="SAM" id="Phobius"/>
    </source>
</evidence>
<keyword evidence="1" id="KW-1133">Transmembrane helix</keyword>
<sequence length="135" mass="14182">MVLVVRRLANAKVIKDNLILCNPSRYHHAAVLYTIGYSMCRHAVLLTAITRGGFSHNVVDHARLVLGARSSTRLAFTLAAGRALTTGSFLGIVSGLASTFLGIVSGLASTFLGIVSSLASTFLAECPPAAIANQR</sequence>
<reference evidence="2 3" key="1">
    <citation type="submission" date="2019-07" db="EMBL/GenBank/DDBJ databases">
        <title>Genomics analysis of Aphanomyces spp. identifies a new class of oomycete effector associated with host adaptation.</title>
        <authorList>
            <person name="Gaulin E."/>
        </authorList>
    </citation>
    <scope>NUCLEOTIDE SEQUENCE [LARGE SCALE GENOMIC DNA]</scope>
    <source>
        <strain evidence="2 3">ATCC 201684</strain>
    </source>
</reference>